<feature type="transmembrane region" description="Helical" evidence="2">
    <location>
        <begin position="221"/>
        <end position="244"/>
    </location>
</feature>
<sequence>MTIGAFLPVFNEENRIRSVIESLLWCDEIILVDKNSTDKTVEIALTYGDKIKVHYLQNTDAYSSSEWDVFLDNCSSKWVTFFTASDVIHPKLVEEILKIIQEYDDEYDIINIPFRRYVLGLESKRSPWYSELSPKIVKKNAMVLNSDGVHDAVSFKGKEYNMKNHDSYCMFHLTHESVDKMMSNHTRYWRGEANELNINLKQSSFIVFREFIKVTLRRKTFLMGMDGIMLSFAYLTYFMMSFVYKWEKKRSESSVKYQEIRRNISNEWNNSSSKI</sequence>
<keyword evidence="2" id="KW-0812">Transmembrane</keyword>
<comment type="caution">
    <text evidence="4">The sequence shown here is derived from an EMBL/GenBank/DDBJ whole genome shotgun (WGS) entry which is preliminary data.</text>
</comment>
<accession>A0ABT4W8C5</accession>
<feature type="domain" description="Glycosyltransferase 2-like" evidence="3">
    <location>
        <begin position="7"/>
        <end position="129"/>
    </location>
</feature>
<keyword evidence="2" id="KW-0472">Membrane</keyword>
<protein>
    <submittedName>
        <fullName evidence="4">Glycosyltransferase</fullName>
        <ecNumber evidence="4">2.4.-.-</ecNumber>
    </submittedName>
</protein>
<gene>
    <name evidence="4" type="ORF">NJT12_04105</name>
</gene>
<dbReference type="InterPro" id="IPR029044">
    <property type="entry name" value="Nucleotide-diphossugar_trans"/>
</dbReference>
<dbReference type="InterPro" id="IPR001173">
    <property type="entry name" value="Glyco_trans_2-like"/>
</dbReference>
<dbReference type="SUPFAM" id="SSF53448">
    <property type="entry name" value="Nucleotide-diphospho-sugar transferases"/>
    <property type="match status" value="1"/>
</dbReference>
<evidence type="ECO:0000313" key="5">
    <source>
        <dbReference type="Proteomes" id="UP001212170"/>
    </source>
</evidence>
<evidence type="ECO:0000256" key="2">
    <source>
        <dbReference type="SAM" id="Phobius"/>
    </source>
</evidence>
<dbReference type="EMBL" id="JAMZNK010000004">
    <property type="protein sequence ID" value="MDA6068797.1"/>
    <property type="molecule type" value="Genomic_DNA"/>
</dbReference>
<keyword evidence="4" id="KW-0808">Transferase</keyword>
<reference evidence="4 5" key="1">
    <citation type="journal article" date="2023" name="Chemosphere">
        <title>Whole genome analysis of Flavobacterium aziz-sancarii sp. nov., isolated from Ardley Island (Antarctica), revealed a rich resistome and bioremediation potential.</title>
        <authorList>
            <person name="Otur C."/>
            <person name="Okay S."/>
            <person name="Kurt-Kizildogan A."/>
        </authorList>
    </citation>
    <scope>NUCLEOTIDE SEQUENCE [LARGE SCALE GENOMIC DNA]</scope>
    <source>
        <strain evidence="4 5">AC</strain>
    </source>
</reference>
<keyword evidence="5" id="KW-1185">Reference proteome</keyword>
<keyword evidence="4" id="KW-0328">Glycosyltransferase</keyword>
<dbReference type="Proteomes" id="UP001212170">
    <property type="component" value="Unassembled WGS sequence"/>
</dbReference>
<evidence type="ECO:0000313" key="4">
    <source>
        <dbReference type="EMBL" id="MDA6068797.1"/>
    </source>
</evidence>
<name>A0ABT4W8C5_9FLAO</name>
<dbReference type="EC" id="2.4.-.-" evidence="4"/>
<keyword evidence="2" id="KW-1133">Transmembrane helix</keyword>
<evidence type="ECO:0000256" key="1">
    <source>
        <dbReference type="ARBA" id="ARBA00038494"/>
    </source>
</evidence>
<comment type="similarity">
    <text evidence="1">Belongs to the glycosyltransferase 2 family. WaaE/KdtX subfamily.</text>
</comment>
<dbReference type="RefSeq" id="WP_271334635.1">
    <property type="nucleotide sequence ID" value="NZ_JAMZNK010000004.1"/>
</dbReference>
<organism evidence="4 5">
    <name type="scientific">Flavobacterium azizsancarii</name>
    <dbReference type="NCBI Taxonomy" id="2961580"/>
    <lineage>
        <taxon>Bacteria</taxon>
        <taxon>Pseudomonadati</taxon>
        <taxon>Bacteroidota</taxon>
        <taxon>Flavobacteriia</taxon>
        <taxon>Flavobacteriales</taxon>
        <taxon>Flavobacteriaceae</taxon>
        <taxon>Flavobacterium</taxon>
    </lineage>
</organism>
<dbReference type="Gene3D" id="3.90.550.10">
    <property type="entry name" value="Spore Coat Polysaccharide Biosynthesis Protein SpsA, Chain A"/>
    <property type="match status" value="1"/>
</dbReference>
<dbReference type="PANTHER" id="PTHR43630">
    <property type="entry name" value="POLY-BETA-1,6-N-ACETYL-D-GLUCOSAMINE SYNTHASE"/>
    <property type="match status" value="1"/>
</dbReference>
<dbReference type="Pfam" id="PF00535">
    <property type="entry name" value="Glycos_transf_2"/>
    <property type="match status" value="1"/>
</dbReference>
<dbReference type="GO" id="GO:0016757">
    <property type="term" value="F:glycosyltransferase activity"/>
    <property type="evidence" value="ECO:0007669"/>
    <property type="project" value="UniProtKB-KW"/>
</dbReference>
<evidence type="ECO:0000259" key="3">
    <source>
        <dbReference type="Pfam" id="PF00535"/>
    </source>
</evidence>
<proteinExistence type="inferred from homology"/>
<dbReference type="PANTHER" id="PTHR43630:SF2">
    <property type="entry name" value="GLYCOSYLTRANSFERASE"/>
    <property type="match status" value="1"/>
</dbReference>